<dbReference type="SUPFAM" id="SSF56112">
    <property type="entry name" value="Protein kinase-like (PK-like)"/>
    <property type="match status" value="1"/>
</dbReference>
<dbReference type="InterPro" id="IPR011009">
    <property type="entry name" value="Kinase-like_dom_sf"/>
</dbReference>
<protein>
    <submittedName>
        <fullName evidence="1">Uncharacterized protein</fullName>
    </submittedName>
</protein>
<dbReference type="EMBL" id="JADGJW010000239">
    <property type="protein sequence ID" value="KAJ3221279.1"/>
    <property type="molecule type" value="Genomic_DNA"/>
</dbReference>
<sequence>MAFCTLPWKSAETSDQRFKYYTENFKKYWPLDRLNPILRTLIYNILNPNPGERFTIKNIIENEWFKEIIVCHDETLSDKENAKRKINHNHN</sequence>
<organism evidence="1 2">
    <name type="scientific">Clydaea vesicula</name>
    <dbReference type="NCBI Taxonomy" id="447962"/>
    <lineage>
        <taxon>Eukaryota</taxon>
        <taxon>Fungi</taxon>
        <taxon>Fungi incertae sedis</taxon>
        <taxon>Chytridiomycota</taxon>
        <taxon>Chytridiomycota incertae sedis</taxon>
        <taxon>Chytridiomycetes</taxon>
        <taxon>Lobulomycetales</taxon>
        <taxon>Lobulomycetaceae</taxon>
        <taxon>Clydaea</taxon>
    </lineage>
</organism>
<keyword evidence="2" id="KW-1185">Reference proteome</keyword>
<dbReference type="AlphaFoldDB" id="A0AAD5U3C2"/>
<accession>A0AAD5U3C2</accession>
<proteinExistence type="predicted"/>
<reference evidence="1" key="1">
    <citation type="submission" date="2020-05" db="EMBL/GenBank/DDBJ databases">
        <title>Phylogenomic resolution of chytrid fungi.</title>
        <authorList>
            <person name="Stajich J.E."/>
            <person name="Amses K."/>
            <person name="Simmons R."/>
            <person name="Seto K."/>
            <person name="Myers J."/>
            <person name="Bonds A."/>
            <person name="Quandt C.A."/>
            <person name="Barry K."/>
            <person name="Liu P."/>
            <person name="Grigoriev I."/>
            <person name="Longcore J.E."/>
            <person name="James T.Y."/>
        </authorList>
    </citation>
    <scope>NUCLEOTIDE SEQUENCE</scope>
    <source>
        <strain evidence="1">JEL0476</strain>
    </source>
</reference>
<dbReference type="Gene3D" id="1.10.510.10">
    <property type="entry name" value="Transferase(Phosphotransferase) domain 1"/>
    <property type="match status" value="1"/>
</dbReference>
<evidence type="ECO:0000313" key="2">
    <source>
        <dbReference type="Proteomes" id="UP001211065"/>
    </source>
</evidence>
<name>A0AAD5U3C2_9FUNG</name>
<evidence type="ECO:0000313" key="1">
    <source>
        <dbReference type="EMBL" id="KAJ3221279.1"/>
    </source>
</evidence>
<feature type="non-terminal residue" evidence="1">
    <location>
        <position position="1"/>
    </location>
</feature>
<dbReference type="Proteomes" id="UP001211065">
    <property type="component" value="Unassembled WGS sequence"/>
</dbReference>
<comment type="caution">
    <text evidence="1">The sequence shown here is derived from an EMBL/GenBank/DDBJ whole genome shotgun (WGS) entry which is preliminary data.</text>
</comment>
<gene>
    <name evidence="1" type="ORF">HK099_003606</name>
</gene>